<protein>
    <submittedName>
        <fullName evidence="2">Uncharacterized protein</fullName>
    </submittedName>
</protein>
<proteinExistence type="predicted"/>
<sequence>ANVKEVEDNKIISMDVKIEEEYHLSPILQEENSEVLTGSTLNQTDIKLGNPTILSSKDEHIPQHNHSSSFQEKETSALGQSIIQPVTKDMPVELLENVCSYNNDNEVKNEMKSNLQNTRIY</sequence>
<feature type="region of interest" description="Disordered" evidence="1">
    <location>
        <begin position="47"/>
        <end position="77"/>
    </location>
</feature>
<dbReference type="EMBL" id="GECZ01002891">
    <property type="protein sequence ID" value="JAS66878.1"/>
    <property type="molecule type" value="Transcribed_RNA"/>
</dbReference>
<dbReference type="AlphaFoldDB" id="A0A1B6GWP8"/>
<gene>
    <name evidence="2" type="ORF">g.47145</name>
</gene>
<name>A0A1B6GWP8_9HEMI</name>
<reference evidence="2" key="1">
    <citation type="submission" date="2015-11" db="EMBL/GenBank/DDBJ databases">
        <title>De novo transcriptome assembly of four potential Pierce s Disease insect vectors from Arizona vineyards.</title>
        <authorList>
            <person name="Tassone E.E."/>
        </authorList>
    </citation>
    <scope>NUCLEOTIDE SEQUENCE</scope>
</reference>
<evidence type="ECO:0000256" key="1">
    <source>
        <dbReference type="SAM" id="MobiDB-lite"/>
    </source>
</evidence>
<accession>A0A1B6GWP8</accession>
<feature type="non-terminal residue" evidence="2">
    <location>
        <position position="121"/>
    </location>
</feature>
<evidence type="ECO:0000313" key="2">
    <source>
        <dbReference type="EMBL" id="JAS66878.1"/>
    </source>
</evidence>
<feature type="non-terminal residue" evidence="2">
    <location>
        <position position="1"/>
    </location>
</feature>
<organism evidence="2">
    <name type="scientific">Cuerna arida</name>
    <dbReference type="NCBI Taxonomy" id="1464854"/>
    <lineage>
        <taxon>Eukaryota</taxon>
        <taxon>Metazoa</taxon>
        <taxon>Ecdysozoa</taxon>
        <taxon>Arthropoda</taxon>
        <taxon>Hexapoda</taxon>
        <taxon>Insecta</taxon>
        <taxon>Pterygota</taxon>
        <taxon>Neoptera</taxon>
        <taxon>Paraneoptera</taxon>
        <taxon>Hemiptera</taxon>
        <taxon>Auchenorrhyncha</taxon>
        <taxon>Membracoidea</taxon>
        <taxon>Cicadellidae</taxon>
        <taxon>Cicadellinae</taxon>
        <taxon>Proconiini</taxon>
        <taxon>Cuerna</taxon>
    </lineage>
</organism>